<evidence type="ECO:0000256" key="1">
    <source>
        <dbReference type="ARBA" id="ARBA00006129"/>
    </source>
</evidence>
<protein>
    <submittedName>
        <fullName evidence="4">Proline dehydrogenase</fullName>
    </submittedName>
</protein>
<organism evidence="4 5">
    <name type="scientific">Azospirillum doebereinerae</name>
    <dbReference type="NCBI Taxonomy" id="92933"/>
    <lineage>
        <taxon>Bacteria</taxon>
        <taxon>Pseudomonadati</taxon>
        <taxon>Pseudomonadota</taxon>
        <taxon>Alphaproteobacteria</taxon>
        <taxon>Rhodospirillales</taxon>
        <taxon>Azospirillaceae</taxon>
        <taxon>Azospirillum</taxon>
    </lineage>
</organism>
<dbReference type="EMBL" id="RZIJ01000002">
    <property type="protein sequence ID" value="RUQ75192.1"/>
    <property type="molecule type" value="Genomic_DNA"/>
</dbReference>
<comment type="similarity">
    <text evidence="1">Belongs to the NodU/CmcH family.</text>
</comment>
<dbReference type="InterPro" id="IPR051338">
    <property type="entry name" value="NodU/CmcH_Carbamoyltrnsfr"/>
</dbReference>
<feature type="domain" description="Carbamoyltransferase C-terminal" evidence="3">
    <location>
        <begin position="357"/>
        <end position="519"/>
    </location>
</feature>
<dbReference type="Proteomes" id="UP000280346">
    <property type="component" value="Unassembled WGS sequence"/>
</dbReference>
<sequence length="522" mass="57941">MQILAMKPGHDGNFVLVEDRALVWQIEAEKDSFPRYETITADLLLRAGGHLDRVPDVFAVSGWVKGWHSVEPPVNGGYFGWKDDCAGLSPYRFMGRDSRLFTSTHERSHLFCSYGLSPFPQGEPCYALVWEGNLGCFYEIGADLTITRLGWPLVDPGNKYAQLFAIADPTFPSLKGHFRFSNAGKLMALAAFSRRGPLDEDGRRLIDTLLQADGLVRNMAKDEFSWSRYHDIGVTDPAFMELAGHFSDAIFDRFHDFARRTLTKRLPLVIGGGCGLNCEWNSRWLDSGLFADVFVPPCTNDTGSALGTAIEAQAHVTGHAKLESWSVYAGEAFVEDIPCPSDDFSEEPLDSEALAGFIADGGIVAWVQGRYEMGPRALGNRSILAEPFSERTRDRLNAIKKREGYRPIACICLEEEADRHFDCPRPSPYMLYFHKVRDPRLAAITHVDGSCRVQTVTPAGNPEIGRLLGAFARRTGSGVLCNTSLNFNGRGFINRMSDLAAYCASTGMDGFVVGDRFYRRRG</sequence>
<comment type="caution">
    <text evidence="4">The sequence shown here is derived from an EMBL/GenBank/DDBJ whole genome shotgun (WGS) entry which is preliminary data.</text>
</comment>
<dbReference type="InterPro" id="IPR031730">
    <property type="entry name" value="Carbam_trans_C"/>
</dbReference>
<dbReference type="AlphaFoldDB" id="A0A433JE59"/>
<dbReference type="Gene3D" id="3.30.420.40">
    <property type="match status" value="1"/>
</dbReference>
<dbReference type="Pfam" id="PF16861">
    <property type="entry name" value="Carbam_trans_C"/>
    <property type="match status" value="1"/>
</dbReference>
<dbReference type="InterPro" id="IPR003696">
    <property type="entry name" value="Carbtransf_dom"/>
</dbReference>
<dbReference type="GO" id="GO:0003824">
    <property type="term" value="F:catalytic activity"/>
    <property type="evidence" value="ECO:0007669"/>
    <property type="project" value="InterPro"/>
</dbReference>
<name>A0A433JE59_9PROT</name>
<dbReference type="Gene3D" id="3.90.870.20">
    <property type="entry name" value="Carbamoyltransferase, C-terminal domain"/>
    <property type="match status" value="1"/>
</dbReference>
<dbReference type="PANTHER" id="PTHR34847">
    <property type="entry name" value="NODULATION PROTEIN U"/>
    <property type="match status" value="1"/>
</dbReference>
<dbReference type="PANTHER" id="PTHR34847:SF1">
    <property type="entry name" value="NODULATION PROTEIN U"/>
    <property type="match status" value="1"/>
</dbReference>
<dbReference type="InterPro" id="IPR038152">
    <property type="entry name" value="Carbam_trans_C_sf"/>
</dbReference>
<reference evidence="4 5" key="1">
    <citation type="submission" date="2018-12" db="EMBL/GenBank/DDBJ databases">
        <authorList>
            <person name="Yang Y."/>
        </authorList>
    </citation>
    <scope>NUCLEOTIDE SEQUENCE [LARGE SCALE GENOMIC DNA]</scope>
    <source>
        <strain evidence="4 5">GSF71</strain>
    </source>
</reference>
<dbReference type="RefSeq" id="WP_126995335.1">
    <property type="nucleotide sequence ID" value="NZ_CP173190.1"/>
</dbReference>
<proteinExistence type="inferred from homology"/>
<keyword evidence="5" id="KW-1185">Reference proteome</keyword>
<evidence type="ECO:0000259" key="3">
    <source>
        <dbReference type="Pfam" id="PF16861"/>
    </source>
</evidence>
<gene>
    <name evidence="4" type="ORF">EJ913_04915</name>
</gene>
<evidence type="ECO:0000313" key="4">
    <source>
        <dbReference type="EMBL" id="RUQ75192.1"/>
    </source>
</evidence>
<dbReference type="OrthoDB" id="9780777at2"/>
<feature type="domain" description="Carbamoyltransferase" evidence="2">
    <location>
        <begin position="101"/>
        <end position="310"/>
    </location>
</feature>
<evidence type="ECO:0000259" key="2">
    <source>
        <dbReference type="Pfam" id="PF02543"/>
    </source>
</evidence>
<evidence type="ECO:0000313" key="5">
    <source>
        <dbReference type="Proteomes" id="UP000280346"/>
    </source>
</evidence>
<dbReference type="Pfam" id="PF02543">
    <property type="entry name" value="Carbam_trans_N"/>
    <property type="match status" value="1"/>
</dbReference>
<accession>A0A433JE59</accession>